<keyword evidence="3" id="KW-0012">Acyltransferase</keyword>
<accession>A0ABY4X6J6</accession>
<proteinExistence type="predicted"/>
<evidence type="ECO:0000259" key="2">
    <source>
        <dbReference type="Pfam" id="PF01757"/>
    </source>
</evidence>
<dbReference type="InterPro" id="IPR002656">
    <property type="entry name" value="Acyl_transf_3_dom"/>
</dbReference>
<feature type="transmembrane region" description="Helical" evidence="1">
    <location>
        <begin position="170"/>
        <end position="188"/>
    </location>
</feature>
<feature type="transmembrane region" description="Helical" evidence="1">
    <location>
        <begin position="21"/>
        <end position="39"/>
    </location>
</feature>
<evidence type="ECO:0000256" key="1">
    <source>
        <dbReference type="SAM" id="Phobius"/>
    </source>
</evidence>
<reference evidence="3" key="1">
    <citation type="journal article" date="2022" name="Toxins">
        <title>Genomic Analysis of Sphingopyxis sp. USTB-05 for Biodegrading Cyanobacterial Hepatotoxins.</title>
        <authorList>
            <person name="Liu C."/>
            <person name="Xu Q."/>
            <person name="Zhao Z."/>
            <person name="Zhang H."/>
            <person name="Liu X."/>
            <person name="Yin C."/>
            <person name="Liu Y."/>
            <person name="Yan H."/>
        </authorList>
    </citation>
    <scope>NUCLEOTIDE SEQUENCE</scope>
    <source>
        <strain evidence="3">NBD5</strain>
    </source>
</reference>
<evidence type="ECO:0000313" key="4">
    <source>
        <dbReference type="Proteomes" id="UP001056937"/>
    </source>
</evidence>
<keyword evidence="1" id="KW-0472">Membrane</keyword>
<feature type="transmembrane region" description="Helical" evidence="1">
    <location>
        <begin position="250"/>
        <end position="268"/>
    </location>
</feature>
<evidence type="ECO:0000313" key="3">
    <source>
        <dbReference type="EMBL" id="USI72465.1"/>
    </source>
</evidence>
<dbReference type="PANTHER" id="PTHR23028">
    <property type="entry name" value="ACETYLTRANSFERASE"/>
    <property type="match status" value="1"/>
</dbReference>
<feature type="transmembrane region" description="Helical" evidence="1">
    <location>
        <begin position="280"/>
        <end position="299"/>
    </location>
</feature>
<keyword evidence="1" id="KW-0812">Transmembrane</keyword>
<dbReference type="GO" id="GO:0016746">
    <property type="term" value="F:acyltransferase activity"/>
    <property type="evidence" value="ECO:0007669"/>
    <property type="project" value="UniProtKB-KW"/>
</dbReference>
<keyword evidence="1" id="KW-1133">Transmembrane helix</keyword>
<dbReference type="EMBL" id="CP084930">
    <property type="protein sequence ID" value="USI72465.1"/>
    <property type="molecule type" value="Genomic_DNA"/>
</dbReference>
<feature type="transmembrane region" description="Helical" evidence="1">
    <location>
        <begin position="59"/>
        <end position="76"/>
    </location>
</feature>
<dbReference type="PANTHER" id="PTHR23028:SF131">
    <property type="entry name" value="BLR2367 PROTEIN"/>
    <property type="match status" value="1"/>
</dbReference>
<feature type="transmembrane region" description="Helical" evidence="1">
    <location>
        <begin position="319"/>
        <end position="339"/>
    </location>
</feature>
<dbReference type="Pfam" id="PF01757">
    <property type="entry name" value="Acyl_transf_3"/>
    <property type="match status" value="1"/>
</dbReference>
<dbReference type="InterPro" id="IPR050879">
    <property type="entry name" value="Acyltransferase_3"/>
</dbReference>
<gene>
    <name evidence="3" type="ORF">LHA26_14385</name>
</gene>
<feature type="transmembrane region" description="Helical" evidence="1">
    <location>
        <begin position="97"/>
        <end position="115"/>
    </location>
</feature>
<protein>
    <submittedName>
        <fullName evidence="3">Acyltransferase</fullName>
    </submittedName>
</protein>
<feature type="transmembrane region" description="Helical" evidence="1">
    <location>
        <begin position="226"/>
        <end position="244"/>
    </location>
</feature>
<dbReference type="RefSeq" id="WP_252166274.1">
    <property type="nucleotide sequence ID" value="NZ_CP084930.1"/>
</dbReference>
<organism evidence="3 4">
    <name type="scientific">Sphingomonas morindae</name>
    <dbReference type="NCBI Taxonomy" id="1541170"/>
    <lineage>
        <taxon>Bacteria</taxon>
        <taxon>Pseudomonadati</taxon>
        <taxon>Pseudomonadota</taxon>
        <taxon>Alphaproteobacteria</taxon>
        <taxon>Sphingomonadales</taxon>
        <taxon>Sphingomonadaceae</taxon>
        <taxon>Sphingomonas</taxon>
    </lineage>
</organism>
<feature type="domain" description="Acyltransferase 3" evidence="2">
    <location>
        <begin position="18"/>
        <end position="331"/>
    </location>
</feature>
<sequence length="358" mass="39145">MAGTAATRTTRPGLKFGAIELGRAFAAIFVVLHHSGSIMREPRFWGAEPFAGHFRNFNVGVDFFFVLSGFIITWVHRGDLGRPERLGNYARKRFLRIYPPYWGVTIPLILLYLAFPAGGDPTKHDPANILRSLLLLPNPVQPVLGVAWTLTYEIFFYALFACIIFAGRRALIALPIWAAAILIAYAALPPQPFPIGFLLSPYNLEFMMGVASALVLARYPIPAPGLLVLIGVASFLALMLFALHVQDDPLRGRMAFGIPSVLFVLGTAELERRRPIRLPALARLLGAASFAIYLVHPVLLSFGCQAVVRLGGRALPPDVASLLLAAIAVTVGVGYHLLLERRLVALVGRLVPEPRRTA</sequence>
<feature type="transmembrane region" description="Helical" evidence="1">
    <location>
        <begin position="200"/>
        <end position="219"/>
    </location>
</feature>
<keyword evidence="4" id="KW-1185">Reference proteome</keyword>
<keyword evidence="3" id="KW-0808">Transferase</keyword>
<dbReference type="Proteomes" id="UP001056937">
    <property type="component" value="Chromosome 1"/>
</dbReference>
<feature type="transmembrane region" description="Helical" evidence="1">
    <location>
        <begin position="143"/>
        <end position="163"/>
    </location>
</feature>
<name>A0ABY4X6J6_9SPHN</name>